<protein>
    <submittedName>
        <fullName evidence="2">Uncharacterized protein</fullName>
    </submittedName>
</protein>
<accession>A0A6A6PXF8</accession>
<feature type="region of interest" description="Disordered" evidence="1">
    <location>
        <begin position="1"/>
        <end position="28"/>
    </location>
</feature>
<dbReference type="AlphaFoldDB" id="A0A6A6PXF8"/>
<feature type="region of interest" description="Disordered" evidence="1">
    <location>
        <begin position="326"/>
        <end position="347"/>
    </location>
</feature>
<feature type="compositionally biased region" description="Basic and acidic residues" evidence="1">
    <location>
        <begin position="326"/>
        <end position="344"/>
    </location>
</feature>
<dbReference type="RefSeq" id="XP_033590958.1">
    <property type="nucleotide sequence ID" value="XM_033737905.1"/>
</dbReference>
<sequence>MWRCRDRDGSARRARKERNPALRPRDLPISPRLGNLGCLPGSGCAADGLSPSADTAARCCPNRGEICLTNAGVWRWSSSNAKVGCVRCATLSPPQPYDQVGDRCLHKGFQIVATSKQSIDSIRLTSRDIQRAVGEGCSPSFDIRFRILICNPILTSSYGSSLDVIINHLLVPHVRPRRLPQPHNALPSQRTQIGIAQTPIPHDAKGGKAAIPVPTMALMHVALARCNVHPVVAAQHRSAKLKPIDAIHTIVGLQAPYSSHSHVHSPVSFESGNNLESDVSHRRIEWTERVVAEMDVVARPHSIRQLLGVVKESDSMKLVPAVPRTERRYRSTEKLDGSSRERRGNPVLIANRPQGNLIDRRNVDVRNTCCIVEWPSGKSSAHAHSNGQCNHAQTPQKARGIAVGPQVPLALHLQAFRQ</sequence>
<feature type="compositionally biased region" description="Basic and acidic residues" evidence="1">
    <location>
        <begin position="1"/>
        <end position="26"/>
    </location>
</feature>
<evidence type="ECO:0000313" key="3">
    <source>
        <dbReference type="Proteomes" id="UP000799767"/>
    </source>
</evidence>
<proteinExistence type="predicted"/>
<name>A0A6A6PXF8_9PEZI</name>
<evidence type="ECO:0000313" key="2">
    <source>
        <dbReference type="EMBL" id="KAF2484389.1"/>
    </source>
</evidence>
<reference evidence="2" key="1">
    <citation type="journal article" date="2020" name="Stud. Mycol.">
        <title>101 Dothideomycetes genomes: a test case for predicting lifestyles and emergence of pathogens.</title>
        <authorList>
            <person name="Haridas S."/>
            <person name="Albert R."/>
            <person name="Binder M."/>
            <person name="Bloem J."/>
            <person name="Labutti K."/>
            <person name="Salamov A."/>
            <person name="Andreopoulos B."/>
            <person name="Baker S."/>
            <person name="Barry K."/>
            <person name="Bills G."/>
            <person name="Bluhm B."/>
            <person name="Cannon C."/>
            <person name="Castanera R."/>
            <person name="Culley D."/>
            <person name="Daum C."/>
            <person name="Ezra D."/>
            <person name="Gonzalez J."/>
            <person name="Henrissat B."/>
            <person name="Kuo A."/>
            <person name="Liang C."/>
            <person name="Lipzen A."/>
            <person name="Lutzoni F."/>
            <person name="Magnuson J."/>
            <person name="Mondo S."/>
            <person name="Nolan M."/>
            <person name="Ohm R."/>
            <person name="Pangilinan J."/>
            <person name="Park H.-J."/>
            <person name="Ramirez L."/>
            <person name="Alfaro M."/>
            <person name="Sun H."/>
            <person name="Tritt A."/>
            <person name="Yoshinaga Y."/>
            <person name="Zwiers L.-H."/>
            <person name="Turgeon B."/>
            <person name="Goodwin S."/>
            <person name="Spatafora J."/>
            <person name="Crous P."/>
            <person name="Grigoriev I."/>
        </authorList>
    </citation>
    <scope>NUCLEOTIDE SEQUENCE</scope>
    <source>
        <strain evidence="2">CBS 113389</strain>
    </source>
</reference>
<evidence type="ECO:0000256" key="1">
    <source>
        <dbReference type="SAM" id="MobiDB-lite"/>
    </source>
</evidence>
<dbReference type="EMBL" id="MU001634">
    <property type="protein sequence ID" value="KAF2484389.1"/>
    <property type="molecule type" value="Genomic_DNA"/>
</dbReference>
<gene>
    <name evidence="2" type="ORF">BDY17DRAFT_333550</name>
</gene>
<dbReference type="GeneID" id="54478907"/>
<keyword evidence="3" id="KW-1185">Reference proteome</keyword>
<organism evidence="2 3">
    <name type="scientific">Neohortaea acidophila</name>
    <dbReference type="NCBI Taxonomy" id="245834"/>
    <lineage>
        <taxon>Eukaryota</taxon>
        <taxon>Fungi</taxon>
        <taxon>Dikarya</taxon>
        <taxon>Ascomycota</taxon>
        <taxon>Pezizomycotina</taxon>
        <taxon>Dothideomycetes</taxon>
        <taxon>Dothideomycetidae</taxon>
        <taxon>Mycosphaerellales</taxon>
        <taxon>Teratosphaeriaceae</taxon>
        <taxon>Neohortaea</taxon>
    </lineage>
</organism>
<dbReference type="Proteomes" id="UP000799767">
    <property type="component" value="Unassembled WGS sequence"/>
</dbReference>